<protein>
    <submittedName>
        <fullName evidence="1">Uncharacterized protein</fullName>
    </submittedName>
</protein>
<evidence type="ECO:0000313" key="2">
    <source>
        <dbReference type="Proteomes" id="UP001607302"/>
    </source>
</evidence>
<evidence type="ECO:0000313" key="1">
    <source>
        <dbReference type="EMBL" id="KAL2728886.1"/>
    </source>
</evidence>
<proteinExistence type="predicted"/>
<name>A0ABD2B825_VESSQ</name>
<gene>
    <name evidence="1" type="ORF">V1478_006518</name>
</gene>
<sequence length="80" mass="8454">MIPKKKKRIEIKTKLQIIPVGPPAPGLSSVTTLSSSLLDSPLSRRSRSGLLAMTEVLFDGIGKEGFGRPCIAARACCTAS</sequence>
<dbReference type="EMBL" id="JAUDFV010000132">
    <property type="protein sequence ID" value="KAL2728886.1"/>
    <property type="molecule type" value="Genomic_DNA"/>
</dbReference>
<dbReference type="Proteomes" id="UP001607302">
    <property type="component" value="Unassembled WGS sequence"/>
</dbReference>
<dbReference type="AlphaFoldDB" id="A0ABD2B825"/>
<organism evidence="1 2">
    <name type="scientific">Vespula squamosa</name>
    <name type="common">Southern yellow jacket</name>
    <name type="synonym">Wasp</name>
    <dbReference type="NCBI Taxonomy" id="30214"/>
    <lineage>
        <taxon>Eukaryota</taxon>
        <taxon>Metazoa</taxon>
        <taxon>Ecdysozoa</taxon>
        <taxon>Arthropoda</taxon>
        <taxon>Hexapoda</taxon>
        <taxon>Insecta</taxon>
        <taxon>Pterygota</taxon>
        <taxon>Neoptera</taxon>
        <taxon>Endopterygota</taxon>
        <taxon>Hymenoptera</taxon>
        <taxon>Apocrita</taxon>
        <taxon>Aculeata</taxon>
        <taxon>Vespoidea</taxon>
        <taxon>Vespidae</taxon>
        <taxon>Vespinae</taxon>
        <taxon>Vespula</taxon>
    </lineage>
</organism>
<keyword evidence="2" id="KW-1185">Reference proteome</keyword>
<reference evidence="1 2" key="1">
    <citation type="journal article" date="2024" name="Ann. Entomol. Soc. Am.">
        <title>Genomic analyses of the southern and eastern yellowjacket wasps (Hymenoptera: Vespidae) reveal evolutionary signatures of social life.</title>
        <authorList>
            <person name="Catto M.A."/>
            <person name="Caine P.B."/>
            <person name="Orr S.E."/>
            <person name="Hunt B.G."/>
            <person name="Goodisman M.A.D."/>
        </authorList>
    </citation>
    <scope>NUCLEOTIDE SEQUENCE [LARGE SCALE GENOMIC DNA]</scope>
    <source>
        <strain evidence="1">233</strain>
        <tissue evidence="1">Head and thorax</tissue>
    </source>
</reference>
<comment type="caution">
    <text evidence="1">The sequence shown here is derived from an EMBL/GenBank/DDBJ whole genome shotgun (WGS) entry which is preliminary data.</text>
</comment>
<accession>A0ABD2B825</accession>